<dbReference type="PANTHER" id="PTHR30011:SF16">
    <property type="entry name" value="C2H2 FINGER DOMAIN TRANSCRIPTION FACTOR (EUROFUNG)-RELATED"/>
    <property type="match status" value="1"/>
</dbReference>
<evidence type="ECO:0000256" key="5">
    <source>
        <dbReference type="ARBA" id="ARBA00033748"/>
    </source>
</evidence>
<keyword evidence="3 8" id="KW-0560">Oxidoreductase</keyword>
<evidence type="ECO:0000256" key="1">
    <source>
        <dbReference type="ARBA" id="ARBA00022630"/>
    </source>
</evidence>
<keyword evidence="2 6" id="KW-0288">FMN</keyword>
<keyword evidence="1 6" id="KW-0285">Flavoprotein</keyword>
<dbReference type="RefSeq" id="WP_211783372.1">
    <property type="nucleotide sequence ID" value="NZ_CP047289.1"/>
</dbReference>
<accession>A0A8J8MSY5</accession>
<organism evidence="8 9">
    <name type="scientific">Falsirhodobacter algicola</name>
    <dbReference type="NCBI Taxonomy" id="2692330"/>
    <lineage>
        <taxon>Bacteria</taxon>
        <taxon>Pseudomonadati</taxon>
        <taxon>Pseudomonadota</taxon>
        <taxon>Alphaproteobacteria</taxon>
        <taxon>Rhodobacterales</taxon>
        <taxon>Paracoccaceae</taxon>
        <taxon>Falsirhodobacter</taxon>
    </lineage>
</organism>
<dbReference type="Proteomes" id="UP000679284">
    <property type="component" value="Chromosome"/>
</dbReference>
<dbReference type="Pfam" id="PF00296">
    <property type="entry name" value="Bac_luciferase"/>
    <property type="match status" value="1"/>
</dbReference>
<feature type="domain" description="Luciferase-like" evidence="7">
    <location>
        <begin position="33"/>
        <end position="388"/>
    </location>
</feature>
<evidence type="ECO:0000256" key="2">
    <source>
        <dbReference type="ARBA" id="ARBA00022643"/>
    </source>
</evidence>
<dbReference type="PIRSF" id="PIRSF000337">
    <property type="entry name" value="NTA_MOA"/>
    <property type="match status" value="1"/>
</dbReference>
<dbReference type="InterPro" id="IPR051260">
    <property type="entry name" value="Diverse_substr_monoxygenases"/>
</dbReference>
<dbReference type="InterPro" id="IPR011251">
    <property type="entry name" value="Luciferase-like_dom"/>
</dbReference>
<dbReference type="SUPFAM" id="SSF51679">
    <property type="entry name" value="Bacterial luciferase-like"/>
    <property type="match status" value="1"/>
</dbReference>
<dbReference type="PANTHER" id="PTHR30011">
    <property type="entry name" value="ALKANESULFONATE MONOOXYGENASE-RELATED"/>
    <property type="match status" value="1"/>
</dbReference>
<protein>
    <submittedName>
        <fullName evidence="8">NtaA/DmoA family FMN-dependent monooxygenase</fullName>
        <ecNumber evidence="8">1.14.-.-</ecNumber>
    </submittedName>
</protein>
<comment type="similarity">
    <text evidence="5">Belongs to the NtaA/SnaA/DszA monooxygenase family.</text>
</comment>
<dbReference type="Gene3D" id="3.20.20.30">
    <property type="entry name" value="Luciferase-like domain"/>
    <property type="match status" value="1"/>
</dbReference>
<feature type="binding site" evidence="6">
    <location>
        <position position="96"/>
    </location>
    <ligand>
        <name>FMN</name>
        <dbReference type="ChEBI" id="CHEBI:58210"/>
    </ligand>
</feature>
<dbReference type="GO" id="GO:0016705">
    <property type="term" value="F:oxidoreductase activity, acting on paired donors, with incorporation or reduction of molecular oxygen"/>
    <property type="evidence" value="ECO:0007669"/>
    <property type="project" value="InterPro"/>
</dbReference>
<evidence type="ECO:0000313" key="9">
    <source>
        <dbReference type="Proteomes" id="UP000679284"/>
    </source>
</evidence>
<gene>
    <name evidence="8" type="ORF">GR316_07650</name>
</gene>
<dbReference type="GO" id="GO:0004497">
    <property type="term" value="F:monooxygenase activity"/>
    <property type="evidence" value="ECO:0007669"/>
    <property type="project" value="UniProtKB-KW"/>
</dbReference>
<dbReference type="KEGG" id="fap:GR316_07650"/>
<feature type="binding site" evidence="6">
    <location>
        <position position="221"/>
    </location>
    <ligand>
        <name>FMN</name>
        <dbReference type="ChEBI" id="CHEBI:58210"/>
    </ligand>
</feature>
<sequence>MPKAPLHIGMTLAPTWLSGEAWRRPDSAVEGLLGFDYYIDIARRAEAAKLDFVFRPDVMAVNMGLLGRGGGMGGLDPTLLLSAIAHATDRIGLLTTISTTFYPPYVLARMLMSLHWLSKGRAGWNIVTALDGQRNFSLRDMPGPEERYARAAEVTEIVTRLWDSFPRDAWAPDRDSGRFVDAEMVRPIAFEGQFHSVEGPLSVPSFGTGLNRIPLVQAGASETGRDFAARVADATFASTPDMEAAIDLRRDLRRRALAHGRPADAVRLMPGLSLYLAPTEAEARDLHRATHAAADTGRKLANIREMTGLDLTDWPQDRPIRAADLPPTPQRLRSRTHAALLRRAILRDEPTLAALLEMPEVAGSAHWQVIGTVGHAVDAIRTWQDAGAMDGFILFPGGSTGCMHLCLDGLCPALAEAGLLRREYAHATFAGHLAGPAP</sequence>
<dbReference type="InterPro" id="IPR016215">
    <property type="entry name" value="NTA_MOA"/>
</dbReference>
<evidence type="ECO:0000256" key="3">
    <source>
        <dbReference type="ARBA" id="ARBA00023002"/>
    </source>
</evidence>
<proteinExistence type="inferred from homology"/>
<keyword evidence="4 8" id="KW-0503">Monooxygenase</keyword>
<evidence type="ECO:0000259" key="7">
    <source>
        <dbReference type="Pfam" id="PF00296"/>
    </source>
</evidence>
<dbReference type="InterPro" id="IPR036661">
    <property type="entry name" value="Luciferase-like_sf"/>
</dbReference>
<feature type="binding site" evidence="6">
    <location>
        <position position="148"/>
    </location>
    <ligand>
        <name>FMN</name>
        <dbReference type="ChEBI" id="CHEBI:58210"/>
    </ligand>
</feature>
<evidence type="ECO:0000256" key="6">
    <source>
        <dbReference type="PIRSR" id="PIRSR000337-1"/>
    </source>
</evidence>
<dbReference type="NCBIfam" id="TIGR03860">
    <property type="entry name" value="FMN_nitrolo"/>
    <property type="match status" value="1"/>
</dbReference>
<reference evidence="8" key="1">
    <citation type="submission" date="2020-01" db="EMBL/GenBank/DDBJ databases">
        <authorList>
            <person name="Yang Y."/>
            <person name="Kwon Y.M."/>
        </authorList>
    </citation>
    <scope>NUCLEOTIDE SEQUENCE</scope>
    <source>
        <strain evidence="8">PG104</strain>
    </source>
</reference>
<dbReference type="AlphaFoldDB" id="A0A8J8MSY5"/>
<dbReference type="EC" id="1.14.-.-" evidence="8"/>
<dbReference type="EMBL" id="CP047289">
    <property type="protein sequence ID" value="QUS36151.1"/>
    <property type="molecule type" value="Genomic_DNA"/>
</dbReference>
<name>A0A8J8MSY5_9RHOB</name>
<evidence type="ECO:0000313" key="8">
    <source>
        <dbReference type="EMBL" id="QUS36151.1"/>
    </source>
</evidence>
<evidence type="ECO:0000256" key="4">
    <source>
        <dbReference type="ARBA" id="ARBA00023033"/>
    </source>
</evidence>
<keyword evidence="9" id="KW-1185">Reference proteome</keyword>
<feature type="binding site" evidence="6">
    <location>
        <position position="57"/>
    </location>
    <ligand>
        <name>FMN</name>
        <dbReference type="ChEBI" id="CHEBI:58210"/>
    </ligand>
</feature>